<feature type="coiled-coil region" evidence="1">
    <location>
        <begin position="126"/>
        <end position="181"/>
    </location>
</feature>
<feature type="coiled-coil region" evidence="1">
    <location>
        <begin position="66"/>
        <end position="93"/>
    </location>
</feature>
<keyword evidence="3" id="KW-0472">Membrane</keyword>
<organism evidence="4 5">
    <name type="scientific">Candidozyma haemuli</name>
    <dbReference type="NCBI Taxonomy" id="45357"/>
    <lineage>
        <taxon>Eukaryota</taxon>
        <taxon>Fungi</taxon>
        <taxon>Dikarya</taxon>
        <taxon>Ascomycota</taxon>
        <taxon>Saccharomycotina</taxon>
        <taxon>Pichiomycetes</taxon>
        <taxon>Metschnikowiaceae</taxon>
        <taxon>Candidozyma</taxon>
    </lineage>
</organism>
<feature type="transmembrane region" description="Helical" evidence="3">
    <location>
        <begin position="280"/>
        <end position="301"/>
    </location>
</feature>
<feature type="compositionally biased region" description="Basic and acidic residues" evidence="2">
    <location>
        <begin position="15"/>
        <end position="31"/>
    </location>
</feature>
<feature type="region of interest" description="Disordered" evidence="2">
    <location>
        <begin position="182"/>
        <end position="205"/>
    </location>
</feature>
<gene>
    <name evidence="4" type="ORF">CA3LBN_004011</name>
</gene>
<evidence type="ECO:0000256" key="3">
    <source>
        <dbReference type="SAM" id="Phobius"/>
    </source>
</evidence>
<dbReference type="EMBL" id="CP076665">
    <property type="protein sequence ID" value="QWU89663.1"/>
    <property type="molecule type" value="Genomic_DNA"/>
</dbReference>
<feature type="region of interest" description="Disordered" evidence="2">
    <location>
        <begin position="1"/>
        <end position="31"/>
    </location>
</feature>
<sequence>MINDPSQESLVGCADHAEAGLTEDKSHDPREFDLGKQITTNESKAENAGLQVSTSFNDKCTSEPRFEGLDSQIEGLDQQIEASESQLNASESTSEFSKSTINAFQRQTEALNTKFESFTFTNDREVKALASQHEALALKLEAIEVENERNKALAEENKNGIKALEQRSDALEQNYEAYQLFDSDDGEQRTRPKPLDNSNLEEQSTPKKDWSYFNSWPLVLAALFSISSIICLIILLCLKKEMDKVNPFATCLMGHAFLLMQVIILLYNYKKKCLGSPIDWNLWMGALLFLYFATSLTGILLRFLHNKDAMEKAAIVMELGTIFFITFLAVSLQTASNARRERTRG</sequence>
<evidence type="ECO:0000256" key="2">
    <source>
        <dbReference type="SAM" id="MobiDB-lite"/>
    </source>
</evidence>
<protein>
    <submittedName>
        <fullName evidence="4">Uncharacterized protein</fullName>
    </submittedName>
</protein>
<feature type="transmembrane region" description="Helical" evidence="3">
    <location>
        <begin position="216"/>
        <end position="238"/>
    </location>
</feature>
<keyword evidence="3" id="KW-0812">Transmembrane</keyword>
<accession>A0ABX8IB00</accession>
<name>A0ABX8IB00_9ASCO</name>
<proteinExistence type="predicted"/>
<dbReference type="Proteomes" id="UP000825434">
    <property type="component" value="Chromosome 5"/>
</dbReference>
<keyword evidence="5" id="KW-1185">Reference proteome</keyword>
<evidence type="ECO:0000313" key="4">
    <source>
        <dbReference type="EMBL" id="QWU89663.1"/>
    </source>
</evidence>
<feature type="transmembrane region" description="Helical" evidence="3">
    <location>
        <begin position="245"/>
        <end position="268"/>
    </location>
</feature>
<reference evidence="4 5" key="1">
    <citation type="submission" date="2021-06" db="EMBL/GenBank/DDBJ databases">
        <title>Candida outbreak in Lebanon.</title>
        <authorList>
            <person name="Finianos M."/>
        </authorList>
    </citation>
    <scope>NUCLEOTIDE SEQUENCE [LARGE SCALE GENOMIC DNA]</scope>
    <source>
        <strain evidence="4">CA3LBN</strain>
    </source>
</reference>
<evidence type="ECO:0000256" key="1">
    <source>
        <dbReference type="SAM" id="Coils"/>
    </source>
</evidence>
<keyword evidence="1" id="KW-0175">Coiled coil</keyword>
<evidence type="ECO:0000313" key="5">
    <source>
        <dbReference type="Proteomes" id="UP000825434"/>
    </source>
</evidence>
<feature type="transmembrane region" description="Helical" evidence="3">
    <location>
        <begin position="313"/>
        <end position="332"/>
    </location>
</feature>
<keyword evidence="3" id="KW-1133">Transmembrane helix</keyword>